<evidence type="ECO:0000313" key="2">
    <source>
        <dbReference type="EMBL" id="GEP46459.1"/>
    </source>
</evidence>
<comment type="caution">
    <text evidence="2">The sequence shown here is derived from an EMBL/GenBank/DDBJ whole genome shotgun (WGS) entry which is preliminary data.</text>
</comment>
<dbReference type="GO" id="GO:0004803">
    <property type="term" value="F:transposase activity"/>
    <property type="evidence" value="ECO:0007669"/>
    <property type="project" value="InterPro"/>
</dbReference>
<dbReference type="Gene3D" id="3.30.70.1290">
    <property type="entry name" value="Transposase IS200-like"/>
    <property type="match status" value="1"/>
</dbReference>
<dbReference type="AlphaFoldDB" id="A0A512MIA5"/>
<proteinExistence type="predicted"/>
<protein>
    <recommendedName>
        <fullName evidence="1">Transposase IS200-like domain-containing protein</fullName>
    </recommendedName>
</protein>
<dbReference type="EMBL" id="BKAG01000108">
    <property type="protein sequence ID" value="GEP46459.1"/>
    <property type="molecule type" value="Genomic_DNA"/>
</dbReference>
<dbReference type="SMART" id="SM01321">
    <property type="entry name" value="Y1_Tnp"/>
    <property type="match status" value="1"/>
</dbReference>
<dbReference type="RefSeq" id="WP_170267142.1">
    <property type="nucleotide sequence ID" value="NZ_BKAG01000108.1"/>
</dbReference>
<dbReference type="GO" id="GO:0006313">
    <property type="term" value="P:DNA transposition"/>
    <property type="evidence" value="ECO:0007669"/>
    <property type="project" value="InterPro"/>
</dbReference>
<dbReference type="Pfam" id="PF01797">
    <property type="entry name" value="Y1_Tnp"/>
    <property type="match status" value="1"/>
</dbReference>
<keyword evidence="3" id="KW-1185">Reference proteome</keyword>
<feature type="domain" description="Transposase IS200-like" evidence="1">
    <location>
        <begin position="44"/>
        <end position="192"/>
    </location>
</feature>
<evidence type="ECO:0000313" key="3">
    <source>
        <dbReference type="Proteomes" id="UP000321577"/>
    </source>
</evidence>
<sequence>MPHRPEVRETVRRQRLVSLNPVREEQMAGFHGWQERGYVTHRDEPGLTQFVTFRLADSFPEELREEWEKVLRIEDDRERRTQLEAWLDLGHGACHLKEERFARMVANTLREFDGRQYRLIAFTIMPNHVHVLFHVTTVSMKKIVQGWKGSSSRAANQMLGRSGQSFWQADYWDTYMRDPEHEGLTVRYLRNNPVKAGLVRGWRQWPWTYVSMGDGG</sequence>
<dbReference type="InterPro" id="IPR052715">
    <property type="entry name" value="RAYT_transposase"/>
</dbReference>
<dbReference type="PANTHER" id="PTHR36966">
    <property type="entry name" value="REP-ASSOCIATED TYROSINE TRANSPOSASE"/>
    <property type="match status" value="1"/>
</dbReference>
<evidence type="ECO:0000259" key="1">
    <source>
        <dbReference type="SMART" id="SM01321"/>
    </source>
</evidence>
<dbReference type="InterPro" id="IPR002686">
    <property type="entry name" value="Transposase_17"/>
</dbReference>
<organism evidence="2 3">
    <name type="scientific">Brevifollis gellanilyticus</name>
    <dbReference type="NCBI Taxonomy" id="748831"/>
    <lineage>
        <taxon>Bacteria</taxon>
        <taxon>Pseudomonadati</taxon>
        <taxon>Verrucomicrobiota</taxon>
        <taxon>Verrucomicrobiia</taxon>
        <taxon>Verrucomicrobiales</taxon>
        <taxon>Verrucomicrobiaceae</taxon>
    </lineage>
</organism>
<dbReference type="GO" id="GO:0043565">
    <property type="term" value="F:sequence-specific DNA binding"/>
    <property type="evidence" value="ECO:0007669"/>
    <property type="project" value="TreeGrafter"/>
</dbReference>
<reference evidence="2 3" key="1">
    <citation type="submission" date="2019-07" db="EMBL/GenBank/DDBJ databases">
        <title>Whole genome shotgun sequence of Brevifollis gellanilyticus NBRC 108608.</title>
        <authorList>
            <person name="Hosoyama A."/>
            <person name="Uohara A."/>
            <person name="Ohji S."/>
            <person name="Ichikawa N."/>
        </authorList>
    </citation>
    <scope>NUCLEOTIDE SEQUENCE [LARGE SCALE GENOMIC DNA]</scope>
    <source>
        <strain evidence="2 3">NBRC 108608</strain>
    </source>
</reference>
<name>A0A512MIA5_9BACT</name>
<gene>
    <name evidence="2" type="ORF">BGE01nite_57500</name>
</gene>
<dbReference type="PANTHER" id="PTHR36966:SF1">
    <property type="entry name" value="REP-ASSOCIATED TYROSINE TRANSPOSASE"/>
    <property type="match status" value="1"/>
</dbReference>
<accession>A0A512MIA5</accession>
<dbReference type="Proteomes" id="UP000321577">
    <property type="component" value="Unassembled WGS sequence"/>
</dbReference>
<dbReference type="SUPFAM" id="SSF143422">
    <property type="entry name" value="Transposase IS200-like"/>
    <property type="match status" value="1"/>
</dbReference>
<dbReference type="InterPro" id="IPR036515">
    <property type="entry name" value="Transposase_17_sf"/>
</dbReference>